<dbReference type="AlphaFoldDB" id="A0A8S1HSC6"/>
<name>A0A8S1HSC6_9PELO</name>
<dbReference type="Proteomes" id="UP000835052">
    <property type="component" value="Unassembled WGS sequence"/>
</dbReference>
<organism evidence="1 2">
    <name type="scientific">Caenorhabditis auriculariae</name>
    <dbReference type="NCBI Taxonomy" id="2777116"/>
    <lineage>
        <taxon>Eukaryota</taxon>
        <taxon>Metazoa</taxon>
        <taxon>Ecdysozoa</taxon>
        <taxon>Nematoda</taxon>
        <taxon>Chromadorea</taxon>
        <taxon>Rhabditida</taxon>
        <taxon>Rhabditina</taxon>
        <taxon>Rhabditomorpha</taxon>
        <taxon>Rhabditoidea</taxon>
        <taxon>Rhabditidae</taxon>
        <taxon>Peloderinae</taxon>
        <taxon>Caenorhabditis</taxon>
    </lineage>
</organism>
<evidence type="ECO:0008006" key="3">
    <source>
        <dbReference type="Google" id="ProtNLM"/>
    </source>
</evidence>
<gene>
    <name evidence="1" type="ORF">CAUJ_LOCUS13671</name>
</gene>
<proteinExistence type="predicted"/>
<sequence>MHETVPGLWRAQTGYALLAYEWVGNVSSKNIINNTDWAWTPSVAADNCVTYTHGNQTQPQDPTPETLSDVKCTIGFGFICGMYA</sequence>
<evidence type="ECO:0000313" key="1">
    <source>
        <dbReference type="EMBL" id="CAD6197762.1"/>
    </source>
</evidence>
<evidence type="ECO:0000313" key="2">
    <source>
        <dbReference type="Proteomes" id="UP000835052"/>
    </source>
</evidence>
<protein>
    <recommendedName>
        <fullName evidence="3">C-type lectin domain-containing protein</fullName>
    </recommendedName>
</protein>
<comment type="caution">
    <text evidence="1">The sequence shown here is derived from an EMBL/GenBank/DDBJ whole genome shotgun (WGS) entry which is preliminary data.</text>
</comment>
<reference evidence="1" key="1">
    <citation type="submission" date="2020-10" db="EMBL/GenBank/DDBJ databases">
        <authorList>
            <person name="Kikuchi T."/>
        </authorList>
    </citation>
    <scope>NUCLEOTIDE SEQUENCE</scope>
    <source>
        <strain evidence="1">NKZ352</strain>
    </source>
</reference>
<accession>A0A8S1HSC6</accession>
<dbReference type="EMBL" id="CAJGYM010000104">
    <property type="protein sequence ID" value="CAD6197762.1"/>
    <property type="molecule type" value="Genomic_DNA"/>
</dbReference>
<keyword evidence="2" id="KW-1185">Reference proteome</keyword>